<evidence type="ECO:0008006" key="3">
    <source>
        <dbReference type="Google" id="ProtNLM"/>
    </source>
</evidence>
<evidence type="ECO:0000313" key="1">
    <source>
        <dbReference type="EMBL" id="MBE9661882.1"/>
    </source>
</evidence>
<evidence type="ECO:0000313" key="2">
    <source>
        <dbReference type="Proteomes" id="UP000622475"/>
    </source>
</evidence>
<sequence length="183" mass="19877">MLIAHRDLISSVPLITKCFKGANTSSDSRWRLGIGVEATVPTSNYLKYTTGFGMGITPRLQYAIGECSALTFTSGYYNFFGKRHIEYNFSATGYTFREVSDAKGIVPVKLGIKTFLSSKIYVAGEAGAAFETFKYGNTKADLAASVGYAKNAWDIGAKYEHLIGEGSDNYGFAGLRVAYSFGL</sequence>
<comment type="caution">
    <text evidence="1">The sequence shown here is derived from an EMBL/GenBank/DDBJ whole genome shotgun (WGS) entry which is preliminary data.</text>
</comment>
<accession>A0A929PX52</accession>
<gene>
    <name evidence="1" type="ORF">IRJ16_08290</name>
</gene>
<reference evidence="1" key="1">
    <citation type="submission" date="2020-10" db="EMBL/GenBank/DDBJ databases">
        <title>Mucilaginibacter mali sp. nov., isolated from rhizosphere soil of apple orchard.</title>
        <authorList>
            <person name="Lee J.-S."/>
            <person name="Kim H.S."/>
            <person name="Kim J.-S."/>
        </authorList>
    </citation>
    <scope>NUCLEOTIDE SEQUENCE</scope>
    <source>
        <strain evidence="1">KCTC 22746</strain>
    </source>
</reference>
<dbReference type="AlphaFoldDB" id="A0A929PX52"/>
<dbReference type="Proteomes" id="UP000622475">
    <property type="component" value="Unassembled WGS sequence"/>
</dbReference>
<organism evidence="1 2">
    <name type="scientific">Mucilaginibacter myungsuensis</name>
    <dbReference type="NCBI Taxonomy" id="649104"/>
    <lineage>
        <taxon>Bacteria</taxon>
        <taxon>Pseudomonadati</taxon>
        <taxon>Bacteroidota</taxon>
        <taxon>Sphingobacteriia</taxon>
        <taxon>Sphingobacteriales</taxon>
        <taxon>Sphingobacteriaceae</taxon>
        <taxon>Mucilaginibacter</taxon>
    </lineage>
</organism>
<proteinExistence type="predicted"/>
<dbReference type="RefSeq" id="WP_194111088.1">
    <property type="nucleotide sequence ID" value="NZ_JADFFL010000003.1"/>
</dbReference>
<name>A0A929PX52_9SPHI</name>
<protein>
    <recommendedName>
        <fullName evidence="3">Outer membrane protein with beta-barrel domain</fullName>
    </recommendedName>
</protein>
<keyword evidence="2" id="KW-1185">Reference proteome</keyword>
<dbReference type="EMBL" id="JADFFL010000003">
    <property type="protein sequence ID" value="MBE9661882.1"/>
    <property type="molecule type" value="Genomic_DNA"/>
</dbReference>